<dbReference type="GO" id="GO:0003723">
    <property type="term" value="F:RNA binding"/>
    <property type="evidence" value="ECO:0007669"/>
    <property type="project" value="UniProtKB-UniRule"/>
</dbReference>
<dbReference type="PANTHER" id="PTHR12826">
    <property type="entry name" value="RIBONUCLEASE Y"/>
    <property type="match status" value="1"/>
</dbReference>
<dbReference type="Pfam" id="PF00013">
    <property type="entry name" value="KH_1"/>
    <property type="match status" value="1"/>
</dbReference>
<dbReference type="CDD" id="cd00077">
    <property type="entry name" value="HDc"/>
    <property type="match status" value="1"/>
</dbReference>
<evidence type="ECO:0000256" key="3">
    <source>
        <dbReference type="ARBA" id="ARBA00022801"/>
    </source>
</evidence>
<sequence>METILVAIFAVLTGLAGGYVVGTKKGQAIKEDIEKKVLEKAEREAEELIKRAERDAQEIKEKAQKLLEEAREKYEDMKKKALLEAKEEVLKEKEKVEEELREKRKELSELEKRLLRREEYLDKRETTLDKREENLDRRADFLDKLEAELEEKRTEVEKLEAELLEKEMKVNQLIEEELKKLEEISGMTREEAQEELMRRMEDEIRRDLAVRYKRIEEEFESTVDRRAKKILATAIQRLSTDIVAETTVSVVDLPNNEMKGRIIGREGRNIRAFELATGVDLIIDDTPEAVTISSFDPVRREIARIALERLVADGRIHPARIEEVVEKVKGEIEQEILNAAEEVLFELGIDNVHPELKKLLGKLKFRTSYGQNVLQHVKEVAYLSGMIAAEIGADVQLAKRAGLFHDIGKAVSHEVEGSHAIIGADILKKYGEPEAVVNAAAAHHGEVEFTCIESICAATADALSAARPGARRESLEAYIKRIEKLESIAESFPGVMKAFAIQAGREIRIMVEPDKITDEEAAFLAHQISKKIEEEVQYPGQIKVTVIRETRAVDYAK</sequence>
<dbReference type="PROSITE" id="PS50084">
    <property type="entry name" value="KH_TYPE_1"/>
    <property type="match status" value="1"/>
</dbReference>
<feature type="domain" description="HD" evidence="8">
    <location>
        <begin position="373"/>
        <end position="466"/>
    </location>
</feature>
<dbReference type="InterPro" id="IPR004087">
    <property type="entry name" value="KH_dom"/>
</dbReference>
<dbReference type="NCBIfam" id="TIGR00277">
    <property type="entry name" value="HDIG"/>
    <property type="match status" value="1"/>
</dbReference>
<dbReference type="InterPro" id="IPR006674">
    <property type="entry name" value="HD_domain"/>
</dbReference>
<dbReference type="EC" id="3.1.-.-" evidence="5 6"/>
<dbReference type="PANTHER" id="PTHR12826:SF15">
    <property type="entry name" value="RIBONUCLEASE Y"/>
    <property type="match status" value="1"/>
</dbReference>
<dbReference type="SUPFAM" id="SSF54791">
    <property type="entry name" value="Eukaryotic type KH-domain (KH-domain type I)"/>
    <property type="match status" value="1"/>
</dbReference>
<dbReference type="AlphaFoldDB" id="A0A420W680"/>
<gene>
    <name evidence="5" type="primary">rny</name>
    <name evidence="9" type="ORF">C7457_1025</name>
</gene>
<dbReference type="EMBL" id="RBIE01000002">
    <property type="protein sequence ID" value="RKQ61589.1"/>
    <property type="molecule type" value="Genomic_DNA"/>
</dbReference>
<reference evidence="9 10" key="1">
    <citation type="submission" date="2018-10" db="EMBL/GenBank/DDBJ databases">
        <title>Genomic Encyclopedia of Type Strains, Phase IV (KMG-IV): sequencing the most valuable type-strain genomes for metagenomic binning, comparative biology and taxonomic classification.</title>
        <authorList>
            <person name="Goeker M."/>
        </authorList>
    </citation>
    <scope>NUCLEOTIDE SEQUENCE [LARGE SCALE GENOMIC DNA]</scope>
    <source>
        <strain evidence="9 10">DSM 15521</strain>
    </source>
</reference>
<organism evidence="9 10">
    <name type="scientific">Thermovibrio guaymasensis</name>
    <dbReference type="NCBI Taxonomy" id="240167"/>
    <lineage>
        <taxon>Bacteria</taxon>
        <taxon>Pseudomonadati</taxon>
        <taxon>Aquificota</taxon>
        <taxon>Aquificia</taxon>
        <taxon>Desulfurobacteriales</taxon>
        <taxon>Desulfurobacteriaceae</taxon>
        <taxon>Thermovibrio</taxon>
    </lineage>
</organism>
<keyword evidence="2 5" id="KW-0255">Endonuclease</keyword>
<dbReference type="RefSeq" id="WP_121170736.1">
    <property type="nucleotide sequence ID" value="NZ_RBIE01000002.1"/>
</dbReference>
<dbReference type="InterPro" id="IPR017705">
    <property type="entry name" value="Ribonuclease_Y"/>
</dbReference>
<comment type="similarity">
    <text evidence="5">Belongs to the RNase Y family.</text>
</comment>
<keyword evidence="3 5" id="KW-0378">Hydrolase</keyword>
<dbReference type="InterPro" id="IPR004088">
    <property type="entry name" value="KH_dom_type_1"/>
</dbReference>
<dbReference type="OrthoDB" id="9803205at2"/>
<dbReference type="SUPFAM" id="SSF109604">
    <property type="entry name" value="HD-domain/PDEase-like"/>
    <property type="match status" value="1"/>
</dbReference>
<dbReference type="Pfam" id="PF12072">
    <property type="entry name" value="RNase_Y_N"/>
    <property type="match status" value="1"/>
</dbReference>
<keyword evidence="1 5" id="KW-0540">Nuclease</keyword>
<evidence type="ECO:0000313" key="10">
    <source>
        <dbReference type="Proteomes" id="UP000280881"/>
    </source>
</evidence>
<evidence type="ECO:0000256" key="5">
    <source>
        <dbReference type="HAMAP-Rule" id="MF_00335"/>
    </source>
</evidence>
<feature type="coiled-coil region" evidence="7">
    <location>
        <begin position="31"/>
        <end position="191"/>
    </location>
</feature>
<dbReference type="InterPro" id="IPR003607">
    <property type="entry name" value="HD/PDEase_dom"/>
</dbReference>
<dbReference type="GO" id="GO:0005886">
    <property type="term" value="C:plasma membrane"/>
    <property type="evidence" value="ECO:0007669"/>
    <property type="project" value="UniProtKB-UniRule"/>
</dbReference>
<keyword evidence="4 5" id="KW-0694">RNA-binding</keyword>
<evidence type="ECO:0000256" key="4">
    <source>
        <dbReference type="ARBA" id="ARBA00022884"/>
    </source>
</evidence>
<dbReference type="Proteomes" id="UP000280881">
    <property type="component" value="Unassembled WGS sequence"/>
</dbReference>
<dbReference type="HAMAP" id="MF_00335">
    <property type="entry name" value="RNase_Y"/>
    <property type="match status" value="1"/>
</dbReference>
<dbReference type="Pfam" id="PF01966">
    <property type="entry name" value="HD"/>
    <property type="match status" value="1"/>
</dbReference>
<dbReference type="NCBIfam" id="TIGR03319">
    <property type="entry name" value="RNase_Y"/>
    <property type="match status" value="1"/>
</dbReference>
<evidence type="ECO:0000256" key="2">
    <source>
        <dbReference type="ARBA" id="ARBA00022759"/>
    </source>
</evidence>
<name>A0A420W680_9BACT</name>
<evidence type="ECO:0000256" key="7">
    <source>
        <dbReference type="SAM" id="Coils"/>
    </source>
</evidence>
<dbReference type="CDD" id="cd22431">
    <property type="entry name" value="KH-I_RNaseY"/>
    <property type="match status" value="1"/>
</dbReference>
<dbReference type="Gene3D" id="1.10.3210.10">
    <property type="entry name" value="Hypothetical protein af1432"/>
    <property type="match status" value="1"/>
</dbReference>
<dbReference type="SMART" id="SM00322">
    <property type="entry name" value="KH"/>
    <property type="match status" value="1"/>
</dbReference>
<dbReference type="InterPro" id="IPR022711">
    <property type="entry name" value="RNase_Y_N"/>
</dbReference>
<dbReference type="GO" id="GO:0004521">
    <property type="term" value="F:RNA endonuclease activity"/>
    <property type="evidence" value="ECO:0007669"/>
    <property type="project" value="UniProtKB-UniRule"/>
</dbReference>
<comment type="function">
    <text evidence="5">Endoribonuclease that initiates mRNA decay.</text>
</comment>
<dbReference type="PROSITE" id="PS51831">
    <property type="entry name" value="HD"/>
    <property type="match status" value="1"/>
</dbReference>
<keyword evidence="10" id="KW-1185">Reference proteome</keyword>
<keyword evidence="7" id="KW-0175">Coiled coil</keyword>
<protein>
    <recommendedName>
        <fullName evidence="5 6">Ribonuclease Y</fullName>
        <shortName evidence="5">RNase Y</shortName>
        <ecNumber evidence="5 6">3.1.-.-</ecNumber>
    </recommendedName>
</protein>
<dbReference type="GO" id="GO:0016787">
    <property type="term" value="F:hydrolase activity"/>
    <property type="evidence" value="ECO:0007669"/>
    <property type="project" value="UniProtKB-KW"/>
</dbReference>
<dbReference type="InterPro" id="IPR006675">
    <property type="entry name" value="HDIG_dom"/>
</dbReference>
<dbReference type="InterPro" id="IPR036612">
    <property type="entry name" value="KH_dom_type_1_sf"/>
</dbReference>
<evidence type="ECO:0000256" key="6">
    <source>
        <dbReference type="NCBIfam" id="TIGR03319"/>
    </source>
</evidence>
<evidence type="ECO:0000313" key="9">
    <source>
        <dbReference type="EMBL" id="RKQ61589.1"/>
    </source>
</evidence>
<proteinExistence type="inferred from homology"/>
<dbReference type="SMART" id="SM00471">
    <property type="entry name" value="HDc"/>
    <property type="match status" value="1"/>
</dbReference>
<comment type="caution">
    <text evidence="9">The sequence shown here is derived from an EMBL/GenBank/DDBJ whole genome shotgun (WGS) entry which is preliminary data.</text>
</comment>
<accession>A0A420W680</accession>
<evidence type="ECO:0000259" key="8">
    <source>
        <dbReference type="PROSITE" id="PS51831"/>
    </source>
</evidence>
<dbReference type="GO" id="GO:0006402">
    <property type="term" value="P:mRNA catabolic process"/>
    <property type="evidence" value="ECO:0007669"/>
    <property type="project" value="UniProtKB-UniRule"/>
</dbReference>
<evidence type="ECO:0000256" key="1">
    <source>
        <dbReference type="ARBA" id="ARBA00022722"/>
    </source>
</evidence>